<protein>
    <submittedName>
        <fullName evidence="3">Aldo/keto reductase</fullName>
    </submittedName>
</protein>
<organism evidence="3 4">
    <name type="scientific">Ktedonospora formicarum</name>
    <dbReference type="NCBI Taxonomy" id="2778364"/>
    <lineage>
        <taxon>Bacteria</taxon>
        <taxon>Bacillati</taxon>
        <taxon>Chloroflexota</taxon>
        <taxon>Ktedonobacteria</taxon>
        <taxon>Ktedonobacterales</taxon>
        <taxon>Ktedonobacteraceae</taxon>
        <taxon>Ktedonospora</taxon>
    </lineage>
</organism>
<dbReference type="InterPro" id="IPR050523">
    <property type="entry name" value="AKR_Detox_Biosynth"/>
</dbReference>
<feature type="domain" description="NADP-dependent oxidoreductase" evidence="2">
    <location>
        <begin position="19"/>
        <end position="326"/>
    </location>
</feature>
<gene>
    <name evidence="3" type="ORF">KSX_58150</name>
</gene>
<dbReference type="Pfam" id="PF00248">
    <property type="entry name" value="Aldo_ket_red"/>
    <property type="match status" value="1"/>
</dbReference>
<evidence type="ECO:0000256" key="1">
    <source>
        <dbReference type="ARBA" id="ARBA00023002"/>
    </source>
</evidence>
<dbReference type="AlphaFoldDB" id="A0A8J3MT00"/>
<evidence type="ECO:0000259" key="2">
    <source>
        <dbReference type="Pfam" id="PF00248"/>
    </source>
</evidence>
<dbReference type="RefSeq" id="WP_220196902.1">
    <property type="nucleotide sequence ID" value="NZ_BNJF01000003.1"/>
</dbReference>
<dbReference type="PANTHER" id="PTHR43364">
    <property type="entry name" value="NADH-SPECIFIC METHYLGLYOXAL REDUCTASE-RELATED"/>
    <property type="match status" value="1"/>
</dbReference>
<dbReference type="InterPro" id="IPR036812">
    <property type="entry name" value="NAD(P)_OxRdtase_dom_sf"/>
</dbReference>
<evidence type="ECO:0000313" key="3">
    <source>
        <dbReference type="EMBL" id="GHO47652.1"/>
    </source>
</evidence>
<dbReference type="Proteomes" id="UP000612362">
    <property type="component" value="Unassembled WGS sequence"/>
</dbReference>
<proteinExistence type="predicted"/>
<dbReference type="Gene3D" id="3.20.20.100">
    <property type="entry name" value="NADP-dependent oxidoreductase domain"/>
    <property type="match status" value="1"/>
</dbReference>
<dbReference type="PANTHER" id="PTHR43364:SF4">
    <property type="entry name" value="NAD(P)-LINKED OXIDOREDUCTASE SUPERFAMILY PROTEIN"/>
    <property type="match status" value="1"/>
</dbReference>
<dbReference type="GO" id="GO:0005829">
    <property type="term" value="C:cytosol"/>
    <property type="evidence" value="ECO:0007669"/>
    <property type="project" value="TreeGrafter"/>
</dbReference>
<dbReference type="InterPro" id="IPR023210">
    <property type="entry name" value="NADP_OxRdtase_dom"/>
</dbReference>
<comment type="caution">
    <text evidence="3">The sequence shown here is derived from an EMBL/GenBank/DDBJ whole genome shotgun (WGS) entry which is preliminary data.</text>
</comment>
<dbReference type="EMBL" id="BNJF01000003">
    <property type="protein sequence ID" value="GHO47652.1"/>
    <property type="molecule type" value="Genomic_DNA"/>
</dbReference>
<dbReference type="GO" id="GO:0016491">
    <property type="term" value="F:oxidoreductase activity"/>
    <property type="evidence" value="ECO:0007669"/>
    <property type="project" value="UniProtKB-KW"/>
</dbReference>
<evidence type="ECO:0000313" key="4">
    <source>
        <dbReference type="Proteomes" id="UP000612362"/>
    </source>
</evidence>
<name>A0A8J3MT00_9CHLR</name>
<dbReference type="CDD" id="cd19086">
    <property type="entry name" value="AKR_AKR11C1"/>
    <property type="match status" value="1"/>
</dbReference>
<reference evidence="3" key="1">
    <citation type="submission" date="2020-10" db="EMBL/GenBank/DDBJ databases">
        <title>Taxonomic study of unclassified bacteria belonging to the class Ktedonobacteria.</title>
        <authorList>
            <person name="Yabe S."/>
            <person name="Wang C.M."/>
            <person name="Zheng Y."/>
            <person name="Sakai Y."/>
            <person name="Cavaletti L."/>
            <person name="Monciardini P."/>
            <person name="Donadio S."/>
        </authorList>
    </citation>
    <scope>NUCLEOTIDE SEQUENCE</scope>
    <source>
        <strain evidence="3">SOSP1-1</strain>
    </source>
</reference>
<sequence>MSETLTRTLGRSGIEVSALGMGCWAIGGPSWLAPDLPTGYGEVDDTESIRAIHRALDLGVTLFDTADAYGAGHSERILGQALGQQRANVLIATKFGNQFDEETRMRTGGLSDPQSQVRRSCEASLRRLQTDYIDLYQLHVGDYDLERAVEVRDILEQLVTEGKIRFYGWSTDDPDRARLFAQGQHCVAVQHTLNVFEDNPAILTACEENNLASLNRGPLAMGLLTGKYTARDQVGELDIRRSSFSWNPFNAERMPGFLRQLDKVRQILTRDGRTLAQGALGWLWAHSGHTIPIPGFKTVQQVEENVATMRFGPLTWQQMSEIEQLLRPAF</sequence>
<keyword evidence="1" id="KW-0560">Oxidoreductase</keyword>
<keyword evidence="4" id="KW-1185">Reference proteome</keyword>
<accession>A0A8J3MT00</accession>
<dbReference type="SUPFAM" id="SSF51430">
    <property type="entry name" value="NAD(P)-linked oxidoreductase"/>
    <property type="match status" value="1"/>
</dbReference>